<evidence type="ECO:0000313" key="3">
    <source>
        <dbReference type="Proteomes" id="UP000010366"/>
    </source>
</evidence>
<dbReference type="AlphaFoldDB" id="K9UFY9"/>
<keyword evidence="1" id="KW-0472">Membrane</keyword>
<keyword evidence="3" id="KW-1185">Reference proteome</keyword>
<evidence type="ECO:0000256" key="1">
    <source>
        <dbReference type="SAM" id="Phobius"/>
    </source>
</evidence>
<dbReference type="EMBL" id="CP003600">
    <property type="protein sequence ID" value="AFY93730.1"/>
    <property type="molecule type" value="Genomic_DNA"/>
</dbReference>
<dbReference type="RefSeq" id="WP_015159876.1">
    <property type="nucleotide sequence ID" value="NC_019697.1"/>
</dbReference>
<dbReference type="KEGG" id="cmp:Cha6605_2688"/>
<name>K9UFY9_CHAP6</name>
<proteinExistence type="predicted"/>
<feature type="transmembrane region" description="Helical" evidence="1">
    <location>
        <begin position="48"/>
        <end position="66"/>
    </location>
</feature>
<organism evidence="2 3">
    <name type="scientific">Chamaesiphon minutus (strain ATCC 27169 / PCC 6605)</name>
    <dbReference type="NCBI Taxonomy" id="1173020"/>
    <lineage>
        <taxon>Bacteria</taxon>
        <taxon>Bacillati</taxon>
        <taxon>Cyanobacteriota</taxon>
        <taxon>Cyanophyceae</taxon>
        <taxon>Gomontiellales</taxon>
        <taxon>Chamaesiphonaceae</taxon>
        <taxon>Chamaesiphon</taxon>
    </lineage>
</organism>
<reference evidence="2 3" key="1">
    <citation type="submission" date="2012-05" db="EMBL/GenBank/DDBJ databases">
        <title>Finished chromosome of genome of Chamaesiphon sp. PCC 6605.</title>
        <authorList>
            <consortium name="US DOE Joint Genome Institute"/>
            <person name="Gugger M."/>
            <person name="Coursin T."/>
            <person name="Rippka R."/>
            <person name="Tandeau De Marsac N."/>
            <person name="Huntemann M."/>
            <person name="Wei C.-L."/>
            <person name="Han J."/>
            <person name="Detter J.C."/>
            <person name="Han C."/>
            <person name="Tapia R."/>
            <person name="Chen A."/>
            <person name="Kyrpides N."/>
            <person name="Mavromatis K."/>
            <person name="Markowitz V."/>
            <person name="Szeto E."/>
            <person name="Ivanova N."/>
            <person name="Pagani I."/>
            <person name="Pati A."/>
            <person name="Goodwin L."/>
            <person name="Nordberg H.P."/>
            <person name="Cantor M.N."/>
            <person name="Hua S.X."/>
            <person name="Woyke T."/>
            <person name="Kerfeld C.A."/>
        </authorList>
    </citation>
    <scope>NUCLEOTIDE SEQUENCE [LARGE SCALE GENOMIC DNA]</scope>
    <source>
        <strain evidence="3">ATCC 27169 / PCC 6605</strain>
    </source>
</reference>
<dbReference type="Proteomes" id="UP000010366">
    <property type="component" value="Chromosome"/>
</dbReference>
<protein>
    <submittedName>
        <fullName evidence="2">Uncharacterized protein</fullName>
    </submittedName>
</protein>
<accession>K9UFY9</accession>
<keyword evidence="1" id="KW-1133">Transmembrane helix</keyword>
<gene>
    <name evidence="2" type="ORF">Cha6605_2688</name>
</gene>
<sequence>MQSQNTAPIFNAEFNRFQKIGATQAWSLFFSASNKDRLLGSDTKTGNYFTFGLLGAVIASAIEIVVTHAM</sequence>
<dbReference type="HOGENOM" id="CLU_195991_0_0_3"/>
<dbReference type="OrthoDB" id="515244at2"/>
<evidence type="ECO:0000313" key="2">
    <source>
        <dbReference type="EMBL" id="AFY93730.1"/>
    </source>
</evidence>
<keyword evidence="1" id="KW-0812">Transmembrane</keyword>